<dbReference type="Proteomes" id="UP000588647">
    <property type="component" value="Unassembled WGS sequence"/>
</dbReference>
<dbReference type="AlphaFoldDB" id="A0A7W6MQE7"/>
<comment type="caution">
    <text evidence="1">The sequence shown here is derived from an EMBL/GenBank/DDBJ whole genome shotgun (WGS) entry which is preliminary data.</text>
</comment>
<sequence length="364" mass="40175">MDSVIQAEDHEDVEARLTLMLEAASDVIRSSAVMRLPASDGEWRETGVDLLEGQEVSLLSHGVLWIAREANIGVKPNLALWYRIGDGPIAKVAAATFSFMAERGGPLFLINHLSGQWLDEYGAFDPASVLREGALSVAVIVWNDSGAEGLAALSEHDTTALIATEVDRLAAERPMPIGWSPLWRVGRTSMFCEEITNGPSRITCRCRADAGIIKYPVDVAFTADTELVWSWHVEELPSAVAEDQVITHDYLSIAVEFDNGQDLTYLWSSCLPVETSFPCPLPWWDKHETHIVVRSGTKDLMRWIKERRPVLSDYRRTVGGEVPSRIVGVWLIALSPFQRGTGICDYTDIRIQGPAGDVLIGPHA</sequence>
<dbReference type="EMBL" id="JACIEM010000004">
    <property type="protein sequence ID" value="MBB4003872.1"/>
    <property type="molecule type" value="Genomic_DNA"/>
</dbReference>
<evidence type="ECO:0000313" key="1">
    <source>
        <dbReference type="EMBL" id="MBB4003872.1"/>
    </source>
</evidence>
<gene>
    <name evidence="1" type="ORF">GGR03_002960</name>
</gene>
<evidence type="ECO:0008006" key="3">
    <source>
        <dbReference type="Google" id="ProtNLM"/>
    </source>
</evidence>
<accession>A0A7W6MQE7</accession>
<proteinExistence type="predicted"/>
<protein>
    <recommendedName>
        <fullName evidence="3">DUF3047 family protein</fullName>
    </recommendedName>
</protein>
<dbReference type="InterPro" id="IPR021409">
    <property type="entry name" value="DUF3047"/>
</dbReference>
<organism evidence="1 2">
    <name type="scientific">Aurantimonas endophytica</name>
    <dbReference type="NCBI Taxonomy" id="1522175"/>
    <lineage>
        <taxon>Bacteria</taxon>
        <taxon>Pseudomonadati</taxon>
        <taxon>Pseudomonadota</taxon>
        <taxon>Alphaproteobacteria</taxon>
        <taxon>Hyphomicrobiales</taxon>
        <taxon>Aurantimonadaceae</taxon>
        <taxon>Aurantimonas</taxon>
    </lineage>
</organism>
<name>A0A7W6MQE7_9HYPH</name>
<keyword evidence="2" id="KW-1185">Reference proteome</keyword>
<evidence type="ECO:0000313" key="2">
    <source>
        <dbReference type="Proteomes" id="UP000588647"/>
    </source>
</evidence>
<dbReference type="RefSeq" id="WP_183209324.1">
    <property type="nucleotide sequence ID" value="NZ_JAAAMM010000004.1"/>
</dbReference>
<dbReference type="Pfam" id="PF11249">
    <property type="entry name" value="DUF3047"/>
    <property type="match status" value="1"/>
</dbReference>
<reference evidence="1 2" key="1">
    <citation type="submission" date="2020-08" db="EMBL/GenBank/DDBJ databases">
        <title>Genomic Encyclopedia of Type Strains, Phase IV (KMG-IV): sequencing the most valuable type-strain genomes for metagenomic binning, comparative biology and taxonomic classification.</title>
        <authorList>
            <person name="Goeker M."/>
        </authorList>
    </citation>
    <scope>NUCLEOTIDE SEQUENCE [LARGE SCALE GENOMIC DNA]</scope>
    <source>
        <strain evidence="1 2">DSM 103570</strain>
    </source>
</reference>